<name>A0AAV7JQI6_9METZ</name>
<reference evidence="1 2" key="1">
    <citation type="journal article" date="2023" name="BMC Biol.">
        <title>The compact genome of the sponge Oopsacas minuta (Hexactinellida) is lacking key metazoan core genes.</title>
        <authorList>
            <person name="Santini S."/>
            <person name="Schenkelaars Q."/>
            <person name="Jourda C."/>
            <person name="Duchesne M."/>
            <person name="Belahbib H."/>
            <person name="Rocher C."/>
            <person name="Selva M."/>
            <person name="Riesgo A."/>
            <person name="Vervoort M."/>
            <person name="Leys S.P."/>
            <person name="Kodjabachian L."/>
            <person name="Le Bivic A."/>
            <person name="Borchiellini C."/>
            <person name="Claverie J.M."/>
            <person name="Renard E."/>
        </authorList>
    </citation>
    <scope>NUCLEOTIDE SEQUENCE [LARGE SCALE GENOMIC DNA]</scope>
    <source>
        <strain evidence="1">SPO-2</strain>
    </source>
</reference>
<keyword evidence="2" id="KW-1185">Reference proteome</keyword>
<comment type="caution">
    <text evidence="1">The sequence shown here is derived from an EMBL/GenBank/DDBJ whole genome shotgun (WGS) entry which is preliminary data.</text>
</comment>
<organism evidence="1 2">
    <name type="scientific">Oopsacas minuta</name>
    <dbReference type="NCBI Taxonomy" id="111878"/>
    <lineage>
        <taxon>Eukaryota</taxon>
        <taxon>Metazoa</taxon>
        <taxon>Porifera</taxon>
        <taxon>Hexactinellida</taxon>
        <taxon>Hexasterophora</taxon>
        <taxon>Lyssacinosida</taxon>
        <taxon>Leucopsacidae</taxon>
        <taxon>Oopsacas</taxon>
    </lineage>
</organism>
<accession>A0AAV7JQI6</accession>
<dbReference type="EMBL" id="JAKMXF010000310">
    <property type="protein sequence ID" value="KAI6650724.1"/>
    <property type="molecule type" value="Genomic_DNA"/>
</dbReference>
<dbReference type="Proteomes" id="UP001165289">
    <property type="component" value="Unassembled WGS sequence"/>
</dbReference>
<sequence>MRRANNRFLKSPLARSTLPWSCQCLSLPCTRCVPVQSLCMAVNRCLLTNSLPLSVYKMCGGYLYRSLGLESPEDDKLAEAVLIVEDVLIVLAWACIGPAPIAIVCITSIFSVTLYDPISLLSPHQL</sequence>
<dbReference type="AlphaFoldDB" id="A0AAV7JQI6"/>
<evidence type="ECO:0000313" key="2">
    <source>
        <dbReference type="Proteomes" id="UP001165289"/>
    </source>
</evidence>
<protein>
    <submittedName>
        <fullName evidence="1">Uncharacterized protein</fullName>
    </submittedName>
</protein>
<evidence type="ECO:0000313" key="1">
    <source>
        <dbReference type="EMBL" id="KAI6650724.1"/>
    </source>
</evidence>
<proteinExistence type="predicted"/>
<gene>
    <name evidence="1" type="ORF">LOD99_7775</name>
</gene>